<name>A0A891ZRX0_PENMO</name>
<dbReference type="EMBL" id="MT164533">
    <property type="protein sequence ID" value="QRN74369.1"/>
    <property type="molecule type" value="mRNA"/>
</dbReference>
<evidence type="ECO:0000256" key="6">
    <source>
        <dbReference type="SAM" id="Phobius"/>
    </source>
</evidence>
<feature type="transmembrane region" description="Helical" evidence="6">
    <location>
        <begin position="224"/>
        <end position="242"/>
    </location>
</feature>
<evidence type="ECO:0000256" key="5">
    <source>
        <dbReference type="ARBA" id="ARBA00023136"/>
    </source>
</evidence>
<feature type="transmembrane region" description="Helical" evidence="6">
    <location>
        <begin position="193"/>
        <end position="212"/>
    </location>
</feature>
<dbReference type="PANTHER" id="PTHR11730:SF60">
    <property type="entry name" value="RH50, ISOFORM D"/>
    <property type="match status" value="1"/>
</dbReference>
<dbReference type="InterPro" id="IPR002229">
    <property type="entry name" value="RhesusRHD"/>
</dbReference>
<feature type="transmembrane region" description="Helical" evidence="6">
    <location>
        <begin position="354"/>
        <end position="372"/>
    </location>
</feature>
<feature type="transmembrane region" description="Helical" evidence="6">
    <location>
        <begin position="7"/>
        <end position="26"/>
    </location>
</feature>
<protein>
    <submittedName>
        <fullName evidence="8">Rh protein</fullName>
    </submittedName>
</protein>
<dbReference type="GO" id="GO:0005886">
    <property type="term" value="C:plasma membrane"/>
    <property type="evidence" value="ECO:0007669"/>
    <property type="project" value="InterPro"/>
</dbReference>
<dbReference type="FunFam" id="1.10.3430.10:FF:000012">
    <property type="entry name" value="Rh type C glycoprotein"/>
    <property type="match status" value="1"/>
</dbReference>
<comment type="subcellular location">
    <subcellularLocation>
        <location evidence="1">Membrane</location>
        <topology evidence="1">Multi-pass membrane protein</topology>
    </subcellularLocation>
</comment>
<keyword evidence="4 6" id="KW-1133">Transmembrane helix</keyword>
<sequence length="491" mass="53907">MKNSHSHGIIVAVLQVIFFVLFIIFAKYHPDADARQNPLVNGTKLENKLSKYHSNADSLDTSYETNWSHSKLYPMFQDVHVMIFIGFGFLMTFLKKYGFSSVGINFLVAATCLQWALLVNGFFHLHYNKIIIDINALLAADFTAAAVLISFGAVLGKTTPTQLIIMTLIEIPIFVINEVIGRQYLGAIDMGDSMFVHAFGAYFGLAVSFVLYREDHSTEKEGSSYRSDLFAMIGTVFLWLYWPSFNSGAAPGDDQHRAVINTYIALCSCTLTTFALSSLVDKEKKFNMVHIQNSTLAGGVAVGTAADLMIHPWGAVLIGMLAGTISVFGYAYLTPFLASRLRVHDTCGVHNLHGMPAVLAGIVGCVAAAFASEETYGPSLYEIFPNRAPAADTEDFERLQNILPDLEAGPGYSAGGQAGNQILALLITLVIAIIGGVITGFLLRVEIWGRLRTDDLYEDEKYWIIEEEEEEHHMSSVHTPMTSPADNGTSK</sequence>
<dbReference type="PRINTS" id="PR00342">
    <property type="entry name" value="RHESUSRHD"/>
</dbReference>
<feature type="transmembrane region" description="Helical" evidence="6">
    <location>
        <begin position="262"/>
        <end position="280"/>
    </location>
</feature>
<evidence type="ECO:0000259" key="7">
    <source>
        <dbReference type="Pfam" id="PF00909"/>
    </source>
</evidence>
<evidence type="ECO:0000256" key="2">
    <source>
        <dbReference type="ARBA" id="ARBA00011036"/>
    </source>
</evidence>
<dbReference type="GO" id="GO:0097272">
    <property type="term" value="P:ammonium homeostasis"/>
    <property type="evidence" value="ECO:0007669"/>
    <property type="project" value="TreeGrafter"/>
</dbReference>
<organism evidence="8">
    <name type="scientific">Penaeus monodon</name>
    <name type="common">Giant tiger prawn</name>
    <dbReference type="NCBI Taxonomy" id="6687"/>
    <lineage>
        <taxon>Eukaryota</taxon>
        <taxon>Metazoa</taxon>
        <taxon>Ecdysozoa</taxon>
        <taxon>Arthropoda</taxon>
        <taxon>Crustacea</taxon>
        <taxon>Multicrustacea</taxon>
        <taxon>Malacostraca</taxon>
        <taxon>Eumalacostraca</taxon>
        <taxon>Eucarida</taxon>
        <taxon>Decapoda</taxon>
        <taxon>Dendrobranchiata</taxon>
        <taxon>Penaeoidea</taxon>
        <taxon>Penaeidae</taxon>
        <taxon>Penaeus</taxon>
    </lineage>
</organism>
<keyword evidence="5 6" id="KW-0472">Membrane</keyword>
<dbReference type="SUPFAM" id="SSF111352">
    <property type="entry name" value="Ammonium transporter"/>
    <property type="match status" value="1"/>
</dbReference>
<evidence type="ECO:0000256" key="4">
    <source>
        <dbReference type="ARBA" id="ARBA00022989"/>
    </source>
</evidence>
<dbReference type="AlphaFoldDB" id="A0A891ZRX0"/>
<evidence type="ECO:0000256" key="1">
    <source>
        <dbReference type="ARBA" id="ARBA00004141"/>
    </source>
</evidence>
<evidence type="ECO:0000313" key="8">
    <source>
        <dbReference type="EMBL" id="QRN74369.1"/>
    </source>
</evidence>
<dbReference type="Gene3D" id="1.10.3430.10">
    <property type="entry name" value="Ammonium transporter AmtB like domains"/>
    <property type="match status" value="1"/>
</dbReference>
<accession>A0A891ZRX0</accession>
<keyword evidence="3 6" id="KW-0812">Transmembrane</keyword>
<comment type="similarity">
    <text evidence="2">Belongs to the ammonium transporter (TC 2.A.49) family. Rh subfamily.</text>
</comment>
<reference evidence="8" key="1">
    <citation type="submission" date="2020-03" db="EMBL/GenBank/DDBJ databases">
        <title>Identification of the role of Rh protein in ammonia excretion of black tiger shrimp Penaeus monodon.</title>
        <authorList>
            <person name="Shi M."/>
            <person name="Zhou F."/>
            <person name="Li Y."/>
            <person name="Jiang S."/>
            <person name="Jiang S."/>
        </authorList>
    </citation>
    <scope>NUCLEOTIDE SEQUENCE</scope>
</reference>
<feature type="transmembrane region" description="Helical" evidence="6">
    <location>
        <begin position="137"/>
        <end position="156"/>
    </location>
</feature>
<dbReference type="OrthoDB" id="534912at2759"/>
<feature type="transmembrane region" description="Helical" evidence="6">
    <location>
        <begin position="312"/>
        <end position="333"/>
    </location>
</feature>
<feature type="transmembrane region" description="Helical" evidence="6">
    <location>
        <begin position="75"/>
        <end position="94"/>
    </location>
</feature>
<dbReference type="PANTHER" id="PTHR11730">
    <property type="entry name" value="AMMONIUM TRANSPORTER"/>
    <property type="match status" value="1"/>
</dbReference>
<feature type="transmembrane region" description="Helical" evidence="6">
    <location>
        <begin position="422"/>
        <end position="443"/>
    </location>
</feature>
<dbReference type="Pfam" id="PF00909">
    <property type="entry name" value="Ammonium_transp"/>
    <property type="match status" value="1"/>
</dbReference>
<feature type="transmembrane region" description="Helical" evidence="6">
    <location>
        <begin position="163"/>
        <end position="181"/>
    </location>
</feature>
<dbReference type="GO" id="GO:0008519">
    <property type="term" value="F:ammonium channel activity"/>
    <property type="evidence" value="ECO:0007669"/>
    <property type="project" value="InterPro"/>
</dbReference>
<proteinExistence type="evidence at transcript level"/>
<evidence type="ECO:0000256" key="3">
    <source>
        <dbReference type="ARBA" id="ARBA00022692"/>
    </source>
</evidence>
<dbReference type="InterPro" id="IPR024041">
    <property type="entry name" value="NH4_transpt_AmtB-like_dom"/>
</dbReference>
<dbReference type="InterPro" id="IPR029020">
    <property type="entry name" value="Ammonium/urea_transptr"/>
</dbReference>
<feature type="domain" description="Ammonium transporter AmtB-like" evidence="7">
    <location>
        <begin position="71"/>
        <end position="450"/>
    </location>
</feature>
<feature type="transmembrane region" description="Helical" evidence="6">
    <location>
        <begin position="106"/>
        <end position="125"/>
    </location>
</feature>
<feature type="transmembrane region" description="Helical" evidence="6">
    <location>
        <begin position="287"/>
        <end position="306"/>
    </location>
</feature>